<protein>
    <submittedName>
        <fullName evidence="1">Uncharacterized protein</fullName>
    </submittedName>
</protein>
<dbReference type="EMBL" id="MT141991">
    <property type="protein sequence ID" value="QJA72961.1"/>
    <property type="molecule type" value="Genomic_DNA"/>
</dbReference>
<proteinExistence type="predicted"/>
<reference evidence="1" key="1">
    <citation type="submission" date="2020-03" db="EMBL/GenBank/DDBJ databases">
        <title>The deep terrestrial virosphere.</title>
        <authorList>
            <person name="Holmfeldt K."/>
            <person name="Nilsson E."/>
            <person name="Simone D."/>
            <person name="Lopez-Fernandez M."/>
            <person name="Wu X."/>
            <person name="de Brujin I."/>
            <person name="Lundin D."/>
            <person name="Andersson A."/>
            <person name="Bertilsson S."/>
            <person name="Dopson M."/>
        </authorList>
    </citation>
    <scope>NUCLEOTIDE SEQUENCE</scope>
    <source>
        <strain evidence="1">MM415A02539</strain>
    </source>
</reference>
<sequence>MEEIKKGIEAYQHERKVLLRLLRIKKRLTSDEFDRVFSNRECRKRSDYFSYDRSSFILGDMFSGMWGQWLELLQYMCELGLARTEIEGGNVVYCSK</sequence>
<dbReference type="AlphaFoldDB" id="A0A6M3JUN5"/>
<evidence type="ECO:0000313" key="1">
    <source>
        <dbReference type="EMBL" id="QJA72961.1"/>
    </source>
</evidence>
<accession>A0A6M3JUN5</accession>
<gene>
    <name evidence="1" type="ORF">MM415A02539_0006</name>
</gene>
<name>A0A6M3JUN5_9ZZZZ</name>
<organism evidence="1">
    <name type="scientific">viral metagenome</name>
    <dbReference type="NCBI Taxonomy" id="1070528"/>
    <lineage>
        <taxon>unclassified sequences</taxon>
        <taxon>metagenomes</taxon>
        <taxon>organismal metagenomes</taxon>
    </lineage>
</organism>